<gene>
    <name evidence="1" type="ORF">KBTEX_04109</name>
</gene>
<accession>A0A5B8RL46</accession>
<dbReference type="EMBL" id="MN079349">
    <property type="protein sequence ID" value="QEA07747.1"/>
    <property type="molecule type" value="Genomic_DNA"/>
</dbReference>
<dbReference type="Pfam" id="PF14175">
    <property type="entry name" value="YaaC"/>
    <property type="match status" value="1"/>
</dbReference>
<name>A0A5B8RL46_9ZZZZ</name>
<dbReference type="InterPro" id="IPR026988">
    <property type="entry name" value="YaaC-like"/>
</dbReference>
<protein>
    <submittedName>
        <fullName evidence="1">Uncharacterized protein</fullName>
    </submittedName>
</protein>
<sequence>MPFSDIHHKGKPLTIHKAVTQPHFDEKTVLVTDTWDYVDLWLKRKRSYKARFYWGQARSFYDATQALPKTASPLTAYYCFLNATKALLLAKGVPFSDAHGVTGYTTTGKSALANEYVKFKPGGILPALCTHLGEPATEVTYTLKDLLYNLAYIHRAFDLTYESAPELFVPVSNPRIVRSTRTHEAWFVAELREKYASMNTVNRLPSAFERELGADDKYLVRLRHRFNWRPKDKANSLRRYQNYHRRVRRHLHYICGPQRLWYIKRNNNVAGHILRSHMTLSFAAMHTNLKESKAMMC</sequence>
<organism evidence="1">
    <name type="scientific">uncultured organism</name>
    <dbReference type="NCBI Taxonomy" id="155900"/>
    <lineage>
        <taxon>unclassified sequences</taxon>
        <taxon>environmental samples</taxon>
    </lineage>
</organism>
<reference evidence="1" key="1">
    <citation type="submission" date="2019-06" db="EMBL/GenBank/DDBJ databases">
        <authorList>
            <person name="Murdoch R.W."/>
            <person name="Fathepure B."/>
        </authorList>
    </citation>
    <scope>NUCLEOTIDE SEQUENCE</scope>
</reference>
<evidence type="ECO:0000313" key="1">
    <source>
        <dbReference type="EMBL" id="QEA07747.1"/>
    </source>
</evidence>
<proteinExistence type="predicted"/>
<dbReference type="AlphaFoldDB" id="A0A5B8RL46"/>